<keyword evidence="2" id="KW-1003">Cell membrane</keyword>
<evidence type="ECO:0000313" key="9">
    <source>
        <dbReference type="EnsemblProtists" id="EOD36817"/>
    </source>
</evidence>
<dbReference type="PANTHER" id="PTHR42920">
    <property type="entry name" value="OS03G0707200 PROTEIN-RELATED"/>
    <property type="match status" value="1"/>
</dbReference>
<evidence type="ECO:0000256" key="1">
    <source>
        <dbReference type="ARBA" id="ARBA00004651"/>
    </source>
</evidence>
<evidence type="ECO:0000256" key="2">
    <source>
        <dbReference type="ARBA" id="ARBA00022475"/>
    </source>
</evidence>
<evidence type="ECO:0000259" key="8">
    <source>
        <dbReference type="Pfam" id="PF00892"/>
    </source>
</evidence>
<dbReference type="eggNOG" id="ENOG502S0YE">
    <property type="taxonomic scope" value="Eukaryota"/>
</dbReference>
<dbReference type="GeneID" id="17282087"/>
<feature type="transmembrane region" description="Helical" evidence="7">
    <location>
        <begin position="279"/>
        <end position="301"/>
    </location>
</feature>
<keyword evidence="4 7" id="KW-1133">Transmembrane helix</keyword>
<feature type="compositionally biased region" description="Basic and acidic residues" evidence="6">
    <location>
        <begin position="8"/>
        <end position="22"/>
    </location>
</feature>
<evidence type="ECO:0000256" key="7">
    <source>
        <dbReference type="SAM" id="Phobius"/>
    </source>
</evidence>
<organism evidence="9 10">
    <name type="scientific">Emiliania huxleyi (strain CCMP1516)</name>
    <dbReference type="NCBI Taxonomy" id="280463"/>
    <lineage>
        <taxon>Eukaryota</taxon>
        <taxon>Haptista</taxon>
        <taxon>Haptophyta</taxon>
        <taxon>Prymnesiophyceae</taxon>
        <taxon>Isochrysidales</taxon>
        <taxon>Noelaerhabdaceae</taxon>
        <taxon>Emiliania</taxon>
    </lineage>
</organism>
<evidence type="ECO:0000313" key="10">
    <source>
        <dbReference type="Proteomes" id="UP000013827"/>
    </source>
</evidence>
<keyword evidence="3 7" id="KW-0812">Transmembrane</keyword>
<evidence type="ECO:0000256" key="4">
    <source>
        <dbReference type="ARBA" id="ARBA00022989"/>
    </source>
</evidence>
<dbReference type="EnsemblProtists" id="EOD36817">
    <property type="protein sequence ID" value="EOD36817"/>
    <property type="gene ID" value="EMIHUDRAFT_201061"/>
</dbReference>
<dbReference type="InterPro" id="IPR051258">
    <property type="entry name" value="Diverse_Substrate_Transporter"/>
</dbReference>
<dbReference type="PaxDb" id="2903-EOD36817"/>
<feature type="transmembrane region" description="Helical" evidence="7">
    <location>
        <begin position="172"/>
        <end position="190"/>
    </location>
</feature>
<keyword evidence="10" id="KW-1185">Reference proteome</keyword>
<comment type="subcellular location">
    <subcellularLocation>
        <location evidence="1">Cell membrane</location>
        <topology evidence="1">Multi-pass membrane protein</topology>
    </subcellularLocation>
</comment>
<evidence type="ECO:0000256" key="5">
    <source>
        <dbReference type="ARBA" id="ARBA00023136"/>
    </source>
</evidence>
<dbReference type="Proteomes" id="UP000013827">
    <property type="component" value="Unassembled WGS sequence"/>
</dbReference>
<feature type="region of interest" description="Disordered" evidence="6">
    <location>
        <begin position="1"/>
        <end position="22"/>
    </location>
</feature>
<proteinExistence type="predicted"/>
<dbReference type="AlphaFoldDB" id="A0A0D3KM32"/>
<feature type="transmembrane region" description="Helical" evidence="7">
    <location>
        <begin position="237"/>
        <end position="259"/>
    </location>
</feature>
<reference evidence="9" key="2">
    <citation type="submission" date="2024-10" db="UniProtKB">
        <authorList>
            <consortium name="EnsemblProtists"/>
        </authorList>
    </citation>
    <scope>IDENTIFICATION</scope>
</reference>
<dbReference type="GO" id="GO:0005886">
    <property type="term" value="C:plasma membrane"/>
    <property type="evidence" value="ECO:0007669"/>
    <property type="project" value="UniProtKB-SubCell"/>
</dbReference>
<name>A0A0D3KM32_EMIH1</name>
<dbReference type="HOGENOM" id="CLU_033863_21_4_1"/>
<feature type="domain" description="EamA" evidence="8">
    <location>
        <begin position="57"/>
        <end position="186"/>
    </location>
</feature>
<dbReference type="InterPro" id="IPR037185">
    <property type="entry name" value="EmrE-like"/>
</dbReference>
<dbReference type="SUPFAM" id="SSF103481">
    <property type="entry name" value="Multidrug resistance efflux transporter EmrE"/>
    <property type="match status" value="1"/>
</dbReference>
<feature type="domain" description="EamA" evidence="8">
    <location>
        <begin position="207"/>
        <end position="356"/>
    </location>
</feature>
<feature type="transmembrane region" description="Helical" evidence="7">
    <location>
        <begin position="146"/>
        <end position="165"/>
    </location>
</feature>
<dbReference type="OMA" id="DAMANDM"/>
<dbReference type="Pfam" id="PF00892">
    <property type="entry name" value="EamA"/>
    <property type="match status" value="2"/>
</dbReference>
<accession>A0A0D3KM32</accession>
<keyword evidence="5 7" id="KW-0472">Membrane</keyword>
<evidence type="ECO:0000256" key="3">
    <source>
        <dbReference type="ARBA" id="ARBA00022692"/>
    </source>
</evidence>
<sequence length="380" mass="39634">MLAQRTIEPLKTEHRQTLTRKTEDRADHVLSGSVHLANRQTEPEEEKGWEWAAPRLALLAMAGSCGTNFPLIHIVEESISPSQATFLRFTCATLPFLPLLAQRLSALEWDLRADKTMLPGLEIGAWCALGYVTQAIGLAQTAPAKGAFICALFMVITPLINGLAGRRVELQAYLAVAIALAGTAVLEGLVPGVGEASAGGLSAFNAGDAWCFGTAVGFGAMFARMEMHMERLDDADLALPLTAWQLVAMLVATAAWHAADGGLAGGAEQWLQQVQAASGAQPLLLSALLWMGLVTGAGVLWGETIALKKVPSTEAGVIFATEPLWAAGFAALLLHDAIAPNELLGGAAIVLACLCLQLPEATLLALGGGGEKDAEAGGAS</sequence>
<feature type="transmembrane region" description="Helical" evidence="7">
    <location>
        <begin position="202"/>
        <end position="225"/>
    </location>
</feature>
<reference evidence="10" key="1">
    <citation type="journal article" date="2013" name="Nature">
        <title>Pan genome of the phytoplankton Emiliania underpins its global distribution.</title>
        <authorList>
            <person name="Read B.A."/>
            <person name="Kegel J."/>
            <person name="Klute M.J."/>
            <person name="Kuo A."/>
            <person name="Lefebvre S.C."/>
            <person name="Maumus F."/>
            <person name="Mayer C."/>
            <person name="Miller J."/>
            <person name="Monier A."/>
            <person name="Salamov A."/>
            <person name="Young J."/>
            <person name="Aguilar M."/>
            <person name="Claverie J.M."/>
            <person name="Frickenhaus S."/>
            <person name="Gonzalez K."/>
            <person name="Herman E.K."/>
            <person name="Lin Y.C."/>
            <person name="Napier J."/>
            <person name="Ogata H."/>
            <person name="Sarno A.F."/>
            <person name="Shmutz J."/>
            <person name="Schroeder D."/>
            <person name="de Vargas C."/>
            <person name="Verret F."/>
            <person name="von Dassow P."/>
            <person name="Valentin K."/>
            <person name="Van de Peer Y."/>
            <person name="Wheeler G."/>
            <person name="Dacks J.B."/>
            <person name="Delwiche C.F."/>
            <person name="Dyhrman S.T."/>
            <person name="Glockner G."/>
            <person name="John U."/>
            <person name="Richards T."/>
            <person name="Worden A.Z."/>
            <person name="Zhang X."/>
            <person name="Grigoriev I.V."/>
            <person name="Allen A.E."/>
            <person name="Bidle K."/>
            <person name="Borodovsky M."/>
            <person name="Bowler C."/>
            <person name="Brownlee C."/>
            <person name="Cock J.M."/>
            <person name="Elias M."/>
            <person name="Gladyshev V.N."/>
            <person name="Groth M."/>
            <person name="Guda C."/>
            <person name="Hadaegh A."/>
            <person name="Iglesias-Rodriguez M.D."/>
            <person name="Jenkins J."/>
            <person name="Jones B.M."/>
            <person name="Lawson T."/>
            <person name="Leese F."/>
            <person name="Lindquist E."/>
            <person name="Lobanov A."/>
            <person name="Lomsadze A."/>
            <person name="Malik S.B."/>
            <person name="Marsh M.E."/>
            <person name="Mackinder L."/>
            <person name="Mock T."/>
            <person name="Mueller-Roeber B."/>
            <person name="Pagarete A."/>
            <person name="Parker M."/>
            <person name="Probert I."/>
            <person name="Quesneville H."/>
            <person name="Raines C."/>
            <person name="Rensing S.A."/>
            <person name="Riano-Pachon D.M."/>
            <person name="Richier S."/>
            <person name="Rokitta S."/>
            <person name="Shiraiwa Y."/>
            <person name="Soanes D.M."/>
            <person name="van der Giezen M."/>
            <person name="Wahlund T.M."/>
            <person name="Williams B."/>
            <person name="Wilson W."/>
            <person name="Wolfe G."/>
            <person name="Wurch L.L."/>
        </authorList>
    </citation>
    <scope>NUCLEOTIDE SEQUENCE</scope>
</reference>
<dbReference type="KEGG" id="ehx:EMIHUDRAFT_201061"/>
<protein>
    <recommendedName>
        <fullName evidence="8">EamA domain-containing protein</fullName>
    </recommendedName>
</protein>
<evidence type="ECO:0000256" key="6">
    <source>
        <dbReference type="SAM" id="MobiDB-lite"/>
    </source>
</evidence>
<dbReference type="InterPro" id="IPR000620">
    <property type="entry name" value="EamA_dom"/>
</dbReference>
<dbReference type="RefSeq" id="XP_005789246.1">
    <property type="nucleotide sequence ID" value="XM_005789189.1"/>
</dbReference>
<dbReference type="PANTHER" id="PTHR42920:SF5">
    <property type="entry name" value="EAMA DOMAIN-CONTAINING PROTEIN"/>
    <property type="match status" value="1"/>
</dbReference>